<proteinExistence type="predicted"/>
<dbReference type="AlphaFoldDB" id="A0A2Y8ZUY4"/>
<sequence length="82" mass="8326">MFGPSISGMTFDAAATWPDLFEGLTEQQKQSVDQALAALTSDGYEPSKEEVAGIINGAKQASIASFGSPAPSTDGGAGATSW</sequence>
<reference evidence="2" key="1">
    <citation type="submission" date="2016-10" db="EMBL/GenBank/DDBJ databases">
        <authorList>
            <person name="Varghese N."/>
            <person name="Submissions S."/>
        </authorList>
    </citation>
    <scope>NUCLEOTIDE SEQUENCE [LARGE SCALE GENOMIC DNA]</scope>
    <source>
        <strain evidence="2">DSM 22951</strain>
    </source>
</reference>
<keyword evidence="2" id="KW-1185">Reference proteome</keyword>
<name>A0A2Y8ZUY4_9MICO</name>
<dbReference type="EMBL" id="UESZ01000001">
    <property type="protein sequence ID" value="SSA36101.1"/>
    <property type="molecule type" value="Genomic_DNA"/>
</dbReference>
<gene>
    <name evidence="1" type="ORF">SAMN04489750_3481</name>
</gene>
<organism evidence="1 2">
    <name type="scientific">Branchiibius hedensis</name>
    <dbReference type="NCBI Taxonomy" id="672460"/>
    <lineage>
        <taxon>Bacteria</taxon>
        <taxon>Bacillati</taxon>
        <taxon>Actinomycetota</taxon>
        <taxon>Actinomycetes</taxon>
        <taxon>Micrococcales</taxon>
        <taxon>Dermacoccaceae</taxon>
        <taxon>Branchiibius</taxon>
    </lineage>
</organism>
<accession>A0A2Y8ZUY4</accession>
<evidence type="ECO:0000313" key="2">
    <source>
        <dbReference type="Proteomes" id="UP000250028"/>
    </source>
</evidence>
<protein>
    <submittedName>
        <fullName evidence="1">Uncharacterized protein</fullName>
    </submittedName>
</protein>
<dbReference type="Proteomes" id="UP000250028">
    <property type="component" value="Unassembled WGS sequence"/>
</dbReference>
<evidence type="ECO:0000313" key="1">
    <source>
        <dbReference type="EMBL" id="SSA36101.1"/>
    </source>
</evidence>